<dbReference type="eggNOG" id="arCOG10930">
    <property type="taxonomic scope" value="Archaea"/>
</dbReference>
<dbReference type="Proteomes" id="UP000010878">
    <property type="component" value="Chromosome"/>
</dbReference>
<organism evidence="1 2">
    <name type="scientific">Natronococcus occultus SP4</name>
    <dbReference type="NCBI Taxonomy" id="694430"/>
    <lineage>
        <taxon>Archaea</taxon>
        <taxon>Methanobacteriati</taxon>
        <taxon>Methanobacteriota</taxon>
        <taxon>Stenosarchaea group</taxon>
        <taxon>Halobacteria</taxon>
        <taxon>Halobacteriales</taxon>
        <taxon>Natrialbaceae</taxon>
        <taxon>Natronococcus</taxon>
    </lineage>
</organism>
<dbReference type="KEGG" id="nou:Natoc_0083"/>
<accession>L0JV27</accession>
<sequence length="68" mass="7276">MTTPRQTQETDADGTESRTKVAARCSECGSVYSAWMFSDNTVQPIGLPSGCECGASEFEPISKSATHE</sequence>
<reference evidence="1 2" key="1">
    <citation type="submission" date="2012-11" db="EMBL/GenBank/DDBJ databases">
        <title>FINISHED of Natronococcus occultus SP4, DSM 3396.</title>
        <authorList>
            <consortium name="DOE Joint Genome Institute"/>
            <person name="Eisen J."/>
            <person name="Huntemann M."/>
            <person name="Wei C.-L."/>
            <person name="Han J."/>
            <person name="Detter J.C."/>
            <person name="Han C."/>
            <person name="Tapia R."/>
            <person name="Chen A."/>
            <person name="Kyrpides N."/>
            <person name="Mavromatis K."/>
            <person name="Markowitz V."/>
            <person name="Szeto E."/>
            <person name="Ivanova N."/>
            <person name="Mikhailova N."/>
            <person name="Ovchinnikova G."/>
            <person name="Pagani I."/>
            <person name="Pati A."/>
            <person name="Goodwin L."/>
            <person name="Nordberg H.P."/>
            <person name="Cantor M.N."/>
            <person name="Hua S.X."/>
            <person name="Woyke T."/>
            <person name="Eisen J."/>
            <person name="Klenk H.-P."/>
            <person name="Klenk H.-P."/>
        </authorList>
    </citation>
    <scope>NUCLEOTIDE SEQUENCE [LARGE SCALE GENOMIC DNA]</scope>
    <source>
        <strain evidence="1 2">SP4</strain>
    </source>
</reference>
<dbReference type="AlphaFoldDB" id="L0JV27"/>
<proteinExistence type="predicted"/>
<name>L0JV27_9EURY</name>
<dbReference type="HOGENOM" id="CLU_2784206_0_0_2"/>
<dbReference type="EMBL" id="CP003929">
    <property type="protein sequence ID" value="AGB35964.1"/>
    <property type="molecule type" value="Genomic_DNA"/>
</dbReference>
<protein>
    <submittedName>
        <fullName evidence="1">Uncharacterized protein</fullName>
    </submittedName>
</protein>
<keyword evidence="2" id="KW-1185">Reference proteome</keyword>
<evidence type="ECO:0000313" key="2">
    <source>
        <dbReference type="Proteomes" id="UP000010878"/>
    </source>
</evidence>
<evidence type="ECO:0000313" key="1">
    <source>
        <dbReference type="EMBL" id="AGB35964.1"/>
    </source>
</evidence>
<gene>
    <name evidence="1" type="ORF">Natoc_0083</name>
</gene>